<proteinExistence type="predicted"/>
<evidence type="ECO:0000259" key="1">
    <source>
        <dbReference type="Pfam" id="PF00534"/>
    </source>
</evidence>
<evidence type="ECO:0000313" key="2">
    <source>
        <dbReference type="EMBL" id="CAA9514660.1"/>
    </source>
</evidence>
<dbReference type="SUPFAM" id="SSF53756">
    <property type="entry name" value="UDP-Glycosyltransferase/glycogen phosphorylase"/>
    <property type="match status" value="1"/>
</dbReference>
<dbReference type="AlphaFoldDB" id="A0A6J4T6M6"/>
<dbReference type="EMBL" id="CADCVZ010000041">
    <property type="protein sequence ID" value="CAA9514660.1"/>
    <property type="molecule type" value="Genomic_DNA"/>
</dbReference>
<dbReference type="Pfam" id="PF00534">
    <property type="entry name" value="Glycos_transf_1"/>
    <property type="match status" value="1"/>
</dbReference>
<accession>A0A6J4T6M6</accession>
<dbReference type="Gene3D" id="3.40.50.2000">
    <property type="entry name" value="Glycogen Phosphorylase B"/>
    <property type="match status" value="1"/>
</dbReference>
<dbReference type="InterPro" id="IPR001296">
    <property type="entry name" value="Glyco_trans_1"/>
</dbReference>
<dbReference type="GO" id="GO:0016757">
    <property type="term" value="F:glycosyltransferase activity"/>
    <property type="evidence" value="ECO:0007669"/>
    <property type="project" value="InterPro"/>
</dbReference>
<protein>
    <submittedName>
        <fullName evidence="2">Capsular polysaccharide glycosyltransferase biosynthesis protein WcbB</fullName>
    </submittedName>
</protein>
<sequence>MSANDRPLLLDVSRLIWRRWAGRLPTGIDRVCLAYLARYRAEAQAVVHGRGVRRILGESASDRLFDALAGTGEGFRKDFVRLLPKLLRPSPTFGAGRGRLYLNVGHTGLQEQGLIDWTRAAVVRPIYLIHDLIPITHPEYCRAGEASRHAERVRNILLSATGIIANSCATLESLVEFAARERLPMPPAVAALLGVELWRGPPREAEAHAERPTFVMLGTIEARKNHLMLLQIWTRMARQLGSRTPTLLIIGQRGWECEQVVDLLERCQPLKGHVFEVDRCSDGELEHYLRTARALLFPSLVEGFGLPLIEALGVGTPVIASNLPVFREISPTIPTYLDPLDGPAWQRAVLAYAEEGSVVRQEQLVRLANYRPPSWNDHFAIVSDWLLQQ</sequence>
<feature type="domain" description="Glycosyl transferase family 1" evidence="1">
    <location>
        <begin position="208"/>
        <end position="329"/>
    </location>
</feature>
<keyword evidence="2" id="KW-0808">Transferase</keyword>
<reference evidence="2" key="1">
    <citation type="submission" date="2020-02" db="EMBL/GenBank/DDBJ databases">
        <authorList>
            <person name="Meier V. D."/>
        </authorList>
    </citation>
    <scope>NUCLEOTIDE SEQUENCE</scope>
    <source>
        <strain evidence="2">AVDCRST_MAG09</strain>
    </source>
</reference>
<organism evidence="2">
    <name type="scientific">uncultured Sphingomonas sp</name>
    <dbReference type="NCBI Taxonomy" id="158754"/>
    <lineage>
        <taxon>Bacteria</taxon>
        <taxon>Pseudomonadati</taxon>
        <taxon>Pseudomonadota</taxon>
        <taxon>Alphaproteobacteria</taxon>
        <taxon>Sphingomonadales</taxon>
        <taxon>Sphingomonadaceae</taxon>
        <taxon>Sphingomonas</taxon>
        <taxon>environmental samples</taxon>
    </lineage>
</organism>
<gene>
    <name evidence="2" type="ORF">AVDCRST_MAG09-1614</name>
</gene>
<name>A0A6J4T6M6_9SPHN</name>
<dbReference type="RefSeq" id="WP_294173695.1">
    <property type="nucleotide sequence ID" value="NZ_CADCVZ010000041.1"/>
</dbReference>
<dbReference type="CDD" id="cd03809">
    <property type="entry name" value="GT4_MtfB-like"/>
    <property type="match status" value="1"/>
</dbReference>
<dbReference type="PANTHER" id="PTHR46401">
    <property type="entry name" value="GLYCOSYLTRANSFERASE WBBK-RELATED"/>
    <property type="match status" value="1"/>
</dbReference>
<dbReference type="PANTHER" id="PTHR46401:SF9">
    <property type="entry name" value="MANNOSYLTRANSFERASE A"/>
    <property type="match status" value="1"/>
</dbReference>